<feature type="domain" description="IPT/TIG" evidence="2">
    <location>
        <begin position="384"/>
        <end position="470"/>
    </location>
</feature>
<feature type="domain" description="IPT/TIG" evidence="2">
    <location>
        <begin position="299"/>
        <end position="383"/>
    </location>
</feature>
<feature type="signal peptide" evidence="1">
    <location>
        <begin position="1"/>
        <end position="22"/>
    </location>
</feature>
<dbReference type="PaxDb" id="55529-EKX54973"/>
<dbReference type="InterPro" id="IPR013783">
    <property type="entry name" value="Ig-like_fold"/>
</dbReference>
<dbReference type="EnsemblProtists" id="EKX54973">
    <property type="protein sequence ID" value="EKX54973"/>
    <property type="gene ID" value="GUITHDRAFT_99619"/>
</dbReference>
<evidence type="ECO:0000259" key="2">
    <source>
        <dbReference type="SMART" id="SM00429"/>
    </source>
</evidence>
<keyword evidence="1" id="KW-0732">Signal</keyword>
<dbReference type="OMA" id="CAIEQDC"/>
<dbReference type="RefSeq" id="XP_005841953.1">
    <property type="nucleotide sequence ID" value="XM_005841896.1"/>
</dbReference>
<dbReference type="eggNOG" id="KOG3610">
    <property type="taxonomic scope" value="Eukaryota"/>
</dbReference>
<dbReference type="OrthoDB" id="125363at2759"/>
<feature type="domain" description="IPT/TIG" evidence="2">
    <location>
        <begin position="23"/>
        <end position="111"/>
    </location>
</feature>
<feature type="domain" description="IPT/TIG" evidence="2">
    <location>
        <begin position="1707"/>
        <end position="1793"/>
    </location>
</feature>
<dbReference type="PANTHER" id="PTHR23361">
    <property type="entry name" value="MUCIN"/>
    <property type="match status" value="1"/>
</dbReference>
<reference evidence="3 5" key="1">
    <citation type="journal article" date="2012" name="Nature">
        <title>Algal genomes reveal evolutionary mosaicism and the fate of nucleomorphs.</title>
        <authorList>
            <consortium name="DOE Joint Genome Institute"/>
            <person name="Curtis B.A."/>
            <person name="Tanifuji G."/>
            <person name="Burki F."/>
            <person name="Gruber A."/>
            <person name="Irimia M."/>
            <person name="Maruyama S."/>
            <person name="Arias M.C."/>
            <person name="Ball S.G."/>
            <person name="Gile G.H."/>
            <person name="Hirakawa Y."/>
            <person name="Hopkins J.F."/>
            <person name="Kuo A."/>
            <person name="Rensing S.A."/>
            <person name="Schmutz J."/>
            <person name="Symeonidi A."/>
            <person name="Elias M."/>
            <person name="Eveleigh R.J."/>
            <person name="Herman E.K."/>
            <person name="Klute M.J."/>
            <person name="Nakayama T."/>
            <person name="Obornik M."/>
            <person name="Reyes-Prieto A."/>
            <person name="Armbrust E.V."/>
            <person name="Aves S.J."/>
            <person name="Beiko R.G."/>
            <person name="Coutinho P."/>
            <person name="Dacks J.B."/>
            <person name="Durnford D.G."/>
            <person name="Fast N.M."/>
            <person name="Green B.R."/>
            <person name="Grisdale C.J."/>
            <person name="Hempel F."/>
            <person name="Henrissat B."/>
            <person name="Hoppner M.P."/>
            <person name="Ishida K."/>
            <person name="Kim E."/>
            <person name="Koreny L."/>
            <person name="Kroth P.G."/>
            <person name="Liu Y."/>
            <person name="Malik S.B."/>
            <person name="Maier U.G."/>
            <person name="McRose D."/>
            <person name="Mock T."/>
            <person name="Neilson J.A."/>
            <person name="Onodera N.T."/>
            <person name="Poole A.M."/>
            <person name="Pritham E.J."/>
            <person name="Richards T.A."/>
            <person name="Rocap G."/>
            <person name="Roy S.W."/>
            <person name="Sarai C."/>
            <person name="Schaack S."/>
            <person name="Shirato S."/>
            <person name="Slamovits C.H."/>
            <person name="Spencer D.F."/>
            <person name="Suzuki S."/>
            <person name="Worden A.Z."/>
            <person name="Zauner S."/>
            <person name="Barry K."/>
            <person name="Bell C."/>
            <person name="Bharti A.K."/>
            <person name="Crow J.A."/>
            <person name="Grimwood J."/>
            <person name="Kramer R."/>
            <person name="Lindquist E."/>
            <person name="Lucas S."/>
            <person name="Salamov A."/>
            <person name="McFadden G.I."/>
            <person name="Lane C.E."/>
            <person name="Keeling P.J."/>
            <person name="Gray M.W."/>
            <person name="Grigoriev I.V."/>
            <person name="Archibald J.M."/>
        </authorList>
    </citation>
    <scope>NUCLEOTIDE SEQUENCE</scope>
    <source>
        <strain evidence="3 5">CCMP2712</strain>
    </source>
</reference>
<protein>
    <recommendedName>
        <fullName evidence="2">IPT/TIG domain-containing protein</fullName>
    </recommendedName>
</protein>
<dbReference type="Gene3D" id="2.60.40.10">
    <property type="entry name" value="Immunoglobulins"/>
    <property type="match status" value="5"/>
</dbReference>
<feature type="domain" description="IPT/TIG" evidence="2">
    <location>
        <begin position="471"/>
        <end position="561"/>
    </location>
</feature>
<dbReference type="SUPFAM" id="SSF81296">
    <property type="entry name" value="E set domains"/>
    <property type="match status" value="5"/>
</dbReference>
<dbReference type="CDD" id="cd00603">
    <property type="entry name" value="IPT_PCSR"/>
    <property type="match status" value="5"/>
</dbReference>
<sequence length="3086" mass="322099">MWRHAILQLYLVLAMTVRQVCNAPVITSIRPSNMPAVGGGDTTFLVIGGSNFGFTTSNIMVGIGTSFSSEVSNAVDSLVICKIPAGTGAGLDVFVNVSGAVTTLLKSFSYDPPIVTSLNPNNVPTAGSTSRVLGKNFGVANVSPVIQMAGVSLQSSWTSDSSVQIVVPPGAGGMKSLSIGVSNQVYTAVNALSYSAPATNQEGVKAAATSFYAPALGAFQKDPLSTTITTLLNLDGSSFGMFDFTMQARIGRSAGVSTRWSSETSCVVLSSRGVGGALLVVASVARQSGTSSSALTYVSPKLSAVSPVVGSPLGGFVLSLTGSSFGSDDYSPLVLVGMSTCQTYFVSDSSTRVVVKSGVGANLAVSISSQGQVGIWNNFFSYQAPNVTSISPANSPTAGSLQISILGSNFGSSSQPDQNIVIGKTSCTLTLWKSDSSMTCVTPRGTRSGLDVSVRSGGLVGTFTAGFSFDRPVIESVFPGVTATAGGQSITVIGKNFGIFGSSQVTVKVGYTTCSSSAYGLNEYMLICVLAPGAGIMLPVYVALDGGSFTGQVNAFSYSPPTLQAVNPSILLPAGRLKLTLSGQGFGTGSDSQSAAVQSTVSRTTFWISDSSLPFLYAAGVGSGQSVSVSVGDQRHSLKNIASFSIPLLSSTQPSNVPSLLPTVGIAGQCFVAFDTSGAVRVQGQMNGRGSASMTSQWTSDSSLLCKLSSGAGVLISVQVTISSFFNSISSSLSFDLAKVKSGADYTPSLRIGQTACWSNVWNSDTNLVCGVPAGLVAERVIVTILNTVGSSADALSFDLQTVTSSSRYNLRSDVVNSLTLLGASFGMEEQFLAYMPCASRSCSLSSAFSFNPINLLQSQNRLESITTYFYAVGLAYEDHSLALRVGVTSAQQTAWRSYTAMQVKVSSSVGREVRLIASASSVLATSSSSNEFTLPLASSTSPSNSPPAGVSLIAFLGTSYGSTSYSQSVRVGPSESVRTIWTSASSIASIPSFSMSNAMNVVITSGLQAGTAFRFFSFDAISISSVHVQNIPNSGNRLVSFSGSSYGSSSYTLRPSLSFSVLQTASWTSDTAIVCKVIAGVGNKLPFAVAQGSAYTNTGTISDVISFDSPQLSGSSKQNMPQIAPSLVTIFSSVGFGSADYSSILVLLNGKQVLSSLWTSDSSITCQLAPGEGEGLNFAVQFQNEISFVTQMFTFDAPAVSAALRSNLASNRHFSILGYNFGVVDLSIKVCVGTLSQKTIWQSVTSLVAIAEQRARTSVSLIVTTWQREGTLSSSVSYAVPVLSTLYAGNGPVVTLNPLVLFESSTSSTPLSESMRIGFTACERTLWISGTQIAGKVSSGVSKSAGIVVTYCLSSNSLSHAYSYDLSAQVDRVNIPVAGAMIVSFPLLTFQPLCYTPTVRMVSALQSTRWSSTSSISCSVRMLPGRTLSVQVTIGRSIVTVTEATSFDTSAMSSISTTNSFSRGQTLYIYSKPLSLNLESTLALRIGPSKVLETLWLSSTSLSGRAAFAYARSQSLSLSVASLQSSTSQVFSYDSVQLSSAIRGNIFSTGVIAINFRALAIEVFSLTASVRVASTVSSRSMWTSDSAVQALVSSGVGGSLSQMLTVVLQVSSLSQLLSYDRPTLASRPANSPTTGNVDLQLSGAGLGNFDACPVAQVERFVCRASMWKSDSSMVCRVNEGAGAGLDISVKVKEQVGTLSSAVSFDTGIILAVSQANFPSSGNSIVSLIGVNLGAFSMTSYARVGGTACQYTVFQSQSQIWCKVAAGVDQNMQTLVSVAFQQSQALAQTLSYDIGSASSQGLVSSTTGNNVVETVGAYLGTYDSSVRSRVSQTEMQATRWVSDTCLQGICPAGEGRGLRLVISIGARHSTMSESISFASVVFVDKGLNFVVSVTSYLAAGHSFAPFDTTSQVRLQHTASVPTHWFSDSSLSCLLPYTTGGGKKMIMTIHGNTETSRDFISFDLPVFSVTQVVNLRATRSNFFVTGKGFPMYDLSVSASISGSSGEVTIWTSATTVHGIFSGQTLASGSISLTMSGIKATVSEAFSMDVLKISSIARLNYGPQMFGDMLIGTSLSRTTFSPATRIGGTSMPVSKWISSSVLTCRATPMERRSLSVSFTTNGAATSITESLSFEQSFLTSTLQQNLDVRGNSYLVIFGAFSEHSMKTRVASSACRSTVWQSDSVVNCNFVIQTPRSMASIISAALSSIHSITNSLSYDSFVLDSYLSSQNNVINLNSISVPFGLIAQATVRLRMGFSNAESSVWRSATSLEIKSVIENGRSLALCLTSSSLYTSTNTHTFDLYVSFQSVISSSNFPILAATKIIGKGFALSDKSIGSRISSTSSASTNWISDSSVTSTYTSYAFRTFSTVITMSAVTNTLSQALTMDAPIIDGIALSSTNIVKQKSIQLLSLAYMDDVRSASVRVGSTSSLSTAWNSSSYVFCKIAAGAGHSKGIYLSIHSLVSSASSAVSYDTLAISSGLNQTRSTANTRGVLLSQLLPPDSLQVVSSYSASTRIGRTSCESTGWISTSEVRVQAHAHGRQSMSLSITCGRGASTVSELLTYSAVTVSSVQSVNAGSRSTFLIASLSRVSSSAAGRVGSTGCEISTWLSVTSVSCICARGRSQLGTQAVALTISQATGSVSGSVSFDTQQITGAERGNRYMGMVRSVIVGAVGAVGGAASVSASLRQGSTACERSLWISGSSLAGRTASGQAGSMRVVASVAGQPASTSRAASYDVPMTSEALRTNVGGQGGAKSVQVWGQGYGPSASASVGRSSCERSGWLSDTAIQGTTSGEGYGGTRGVIVSSGRQVGTRSASVSYDAERLLSLIFSGNSFFPGQGNLMLPLKTFIRFSSSSNFNKVSLGIRTGFTVSSRSMWTSDSAVQALVSSGVGGSLSQMLTVVLQVSSLSQLLSYDRPTLASRPANSPTTGNVDLQLSGAGLGNFDACPVAQVERFVCRASMWKSDSSMVCRVNEGAGAGLDISVKVKEQVGTLSQVFSYDGPAVFRAIPSFSDTVGNSIIFVEGLNFGWIHSTNRFHRITSESTGNGCSRQHNCQSCVIRAFYFIIYGLFIEGQDGSDVFTDDPLEFV</sequence>
<accession>L1K3N4</accession>
<dbReference type="KEGG" id="gtt:GUITHDRAFT_99619"/>
<dbReference type="GeneID" id="17311652"/>
<feature type="chain" id="PRO_5008772229" description="IPT/TIG domain-containing protein" evidence="1">
    <location>
        <begin position="23"/>
        <end position="3086"/>
    </location>
</feature>
<organism evidence="3">
    <name type="scientific">Guillardia theta (strain CCMP2712)</name>
    <name type="common">Cryptophyte</name>
    <dbReference type="NCBI Taxonomy" id="905079"/>
    <lineage>
        <taxon>Eukaryota</taxon>
        <taxon>Cryptophyceae</taxon>
        <taxon>Pyrenomonadales</taxon>
        <taxon>Geminigeraceae</taxon>
        <taxon>Guillardia</taxon>
    </lineage>
</organism>
<dbReference type="InterPro" id="IPR014756">
    <property type="entry name" value="Ig_E-set"/>
</dbReference>
<gene>
    <name evidence="3" type="ORF">GUITHDRAFT_99619</name>
</gene>
<reference evidence="4" key="3">
    <citation type="submission" date="2016-03" db="UniProtKB">
        <authorList>
            <consortium name="EnsemblProtists"/>
        </authorList>
    </citation>
    <scope>IDENTIFICATION</scope>
</reference>
<evidence type="ECO:0000256" key="1">
    <source>
        <dbReference type="SAM" id="SignalP"/>
    </source>
</evidence>
<evidence type="ECO:0000313" key="4">
    <source>
        <dbReference type="EnsemblProtists" id="EKX54973"/>
    </source>
</evidence>
<reference evidence="5" key="2">
    <citation type="submission" date="2012-11" db="EMBL/GenBank/DDBJ databases">
        <authorList>
            <person name="Kuo A."/>
            <person name="Curtis B.A."/>
            <person name="Tanifuji G."/>
            <person name="Burki F."/>
            <person name="Gruber A."/>
            <person name="Irimia M."/>
            <person name="Maruyama S."/>
            <person name="Arias M.C."/>
            <person name="Ball S.G."/>
            <person name="Gile G.H."/>
            <person name="Hirakawa Y."/>
            <person name="Hopkins J.F."/>
            <person name="Rensing S.A."/>
            <person name="Schmutz J."/>
            <person name="Symeonidi A."/>
            <person name="Elias M."/>
            <person name="Eveleigh R.J."/>
            <person name="Herman E.K."/>
            <person name="Klute M.J."/>
            <person name="Nakayama T."/>
            <person name="Obornik M."/>
            <person name="Reyes-Prieto A."/>
            <person name="Armbrust E.V."/>
            <person name="Aves S.J."/>
            <person name="Beiko R.G."/>
            <person name="Coutinho P."/>
            <person name="Dacks J.B."/>
            <person name="Durnford D.G."/>
            <person name="Fast N.M."/>
            <person name="Green B.R."/>
            <person name="Grisdale C."/>
            <person name="Hempe F."/>
            <person name="Henrissat B."/>
            <person name="Hoppner M.P."/>
            <person name="Ishida K.-I."/>
            <person name="Kim E."/>
            <person name="Koreny L."/>
            <person name="Kroth P.G."/>
            <person name="Liu Y."/>
            <person name="Malik S.-B."/>
            <person name="Maier U.G."/>
            <person name="McRose D."/>
            <person name="Mock T."/>
            <person name="Neilson J.A."/>
            <person name="Onodera N.T."/>
            <person name="Poole A.M."/>
            <person name="Pritham E.J."/>
            <person name="Richards T.A."/>
            <person name="Rocap G."/>
            <person name="Roy S.W."/>
            <person name="Sarai C."/>
            <person name="Schaack S."/>
            <person name="Shirato S."/>
            <person name="Slamovits C.H."/>
            <person name="Spencer D.F."/>
            <person name="Suzuki S."/>
            <person name="Worden A.Z."/>
            <person name="Zauner S."/>
            <person name="Barry K."/>
            <person name="Bell C."/>
            <person name="Bharti A.K."/>
            <person name="Crow J.A."/>
            <person name="Grimwood J."/>
            <person name="Kramer R."/>
            <person name="Lindquist E."/>
            <person name="Lucas S."/>
            <person name="Salamov A."/>
            <person name="McFadden G.I."/>
            <person name="Lane C.E."/>
            <person name="Keeling P.J."/>
            <person name="Gray M.W."/>
            <person name="Grigoriev I.V."/>
            <person name="Archibald J.M."/>
        </authorList>
    </citation>
    <scope>NUCLEOTIDE SEQUENCE</scope>
    <source>
        <strain evidence="5">CCMP2712</strain>
    </source>
</reference>
<dbReference type="SMART" id="SM00429">
    <property type="entry name" value="IPT"/>
    <property type="match status" value="6"/>
</dbReference>
<feature type="domain" description="IPT/TIG" evidence="2">
    <location>
        <begin position="112"/>
        <end position="204"/>
    </location>
</feature>
<name>L1K3N4_GUITC</name>
<evidence type="ECO:0000313" key="3">
    <source>
        <dbReference type="EMBL" id="EKX54973.1"/>
    </source>
</evidence>
<evidence type="ECO:0000313" key="5">
    <source>
        <dbReference type="Proteomes" id="UP000011087"/>
    </source>
</evidence>
<dbReference type="HOGENOM" id="CLU_225832_0_0_1"/>
<dbReference type="InterPro" id="IPR002909">
    <property type="entry name" value="IPT_dom"/>
</dbReference>
<dbReference type="STRING" id="905079.L1K3N4"/>
<proteinExistence type="predicted"/>
<dbReference type="PANTHER" id="PTHR23361:SF20">
    <property type="entry name" value="MRH DOMAIN-CONTAINING PROTEIN"/>
    <property type="match status" value="1"/>
</dbReference>
<keyword evidence="5" id="KW-1185">Reference proteome</keyword>
<dbReference type="EMBL" id="JH992966">
    <property type="protein sequence ID" value="EKX54973.1"/>
    <property type="molecule type" value="Genomic_DNA"/>
</dbReference>
<dbReference type="Pfam" id="PF01833">
    <property type="entry name" value="TIG"/>
    <property type="match status" value="9"/>
</dbReference>
<dbReference type="Proteomes" id="UP000011087">
    <property type="component" value="Unassembled WGS sequence"/>
</dbReference>